<comment type="caution">
    <text evidence="1">The sequence shown here is derived from an EMBL/GenBank/DDBJ whole genome shotgun (WGS) entry which is preliminary data.</text>
</comment>
<evidence type="ECO:0000313" key="1">
    <source>
        <dbReference type="EMBL" id="KAK5627319.1"/>
    </source>
</evidence>
<accession>A0AAN7UTP4</accession>
<protein>
    <submittedName>
        <fullName evidence="1">Uncharacterized protein</fullName>
    </submittedName>
</protein>
<proteinExistence type="predicted"/>
<dbReference type="AlphaFoldDB" id="A0AAN7UTP4"/>
<reference evidence="1 2" key="1">
    <citation type="submission" date="2023-10" db="EMBL/GenBank/DDBJ databases">
        <title>Draft genome sequence of Xylaria bambusicola isolate GMP-LS, the root and basal stem rot pathogen of sugarcane in Indonesia.</title>
        <authorList>
            <person name="Selvaraj P."/>
            <person name="Muralishankar V."/>
            <person name="Muruganantham S."/>
            <person name="Sp S."/>
            <person name="Haryani S."/>
            <person name="Lau K.J.X."/>
            <person name="Naqvi N.I."/>
        </authorList>
    </citation>
    <scope>NUCLEOTIDE SEQUENCE [LARGE SCALE GENOMIC DNA]</scope>
    <source>
        <strain evidence="1">GMP-LS</strain>
    </source>
</reference>
<keyword evidence="2" id="KW-1185">Reference proteome</keyword>
<dbReference type="Proteomes" id="UP001305414">
    <property type="component" value="Unassembled WGS sequence"/>
</dbReference>
<evidence type="ECO:0000313" key="2">
    <source>
        <dbReference type="Proteomes" id="UP001305414"/>
    </source>
</evidence>
<sequence>MGWDGWMDMELEHESQMPAGCLMTKLEHPVELMLKIMFLGDARLVAFLIQSIWQFYIGPAR</sequence>
<gene>
    <name evidence="1" type="ORF">RRF57_003034</name>
</gene>
<dbReference type="EMBL" id="JAWHQM010000005">
    <property type="protein sequence ID" value="KAK5627319.1"/>
    <property type="molecule type" value="Genomic_DNA"/>
</dbReference>
<organism evidence="1 2">
    <name type="scientific">Xylaria bambusicola</name>
    <dbReference type="NCBI Taxonomy" id="326684"/>
    <lineage>
        <taxon>Eukaryota</taxon>
        <taxon>Fungi</taxon>
        <taxon>Dikarya</taxon>
        <taxon>Ascomycota</taxon>
        <taxon>Pezizomycotina</taxon>
        <taxon>Sordariomycetes</taxon>
        <taxon>Xylariomycetidae</taxon>
        <taxon>Xylariales</taxon>
        <taxon>Xylariaceae</taxon>
        <taxon>Xylaria</taxon>
    </lineage>
</organism>
<name>A0AAN7UTP4_9PEZI</name>